<dbReference type="Gene3D" id="1.20.5.110">
    <property type="match status" value="1"/>
</dbReference>
<dbReference type="GO" id="GO:0005484">
    <property type="term" value="F:SNAP receptor activity"/>
    <property type="evidence" value="ECO:0007669"/>
    <property type="project" value="TreeGrafter"/>
</dbReference>
<evidence type="ECO:0000313" key="3">
    <source>
        <dbReference type="EMBL" id="CRZ11666.1"/>
    </source>
</evidence>
<feature type="domain" description="V-SNARE coiled-coil homology" evidence="2">
    <location>
        <begin position="41"/>
        <end position="101"/>
    </location>
</feature>
<protein>
    <recommendedName>
        <fullName evidence="2">V-SNARE coiled-coil homology domain-containing protein</fullName>
    </recommendedName>
</protein>
<dbReference type="PANTHER" id="PTHR45806:SF1">
    <property type="entry name" value="SYNAPTOBREVIN HOMOLOG YKT6"/>
    <property type="match status" value="1"/>
</dbReference>
<accession>A0A0H5RD37</accession>
<dbReference type="InterPro" id="IPR042855">
    <property type="entry name" value="V_SNARE_CC"/>
</dbReference>
<dbReference type="GO" id="GO:0005794">
    <property type="term" value="C:Golgi apparatus"/>
    <property type="evidence" value="ECO:0007669"/>
    <property type="project" value="TreeGrafter"/>
</dbReference>
<reference evidence="3" key="1">
    <citation type="submission" date="2015-04" db="EMBL/GenBank/DDBJ databases">
        <title>The genome sequence of the plant pathogenic Rhizarian Plasmodiophora brassicae reveals insights in its biotrophic life cycle and the origin of chitin synthesis.</title>
        <authorList>
            <person name="Schwelm A."/>
            <person name="Fogelqvist J."/>
            <person name="Knaust A."/>
            <person name="Julke S."/>
            <person name="Lilja T."/>
            <person name="Dhandapani V."/>
            <person name="Bonilla-Rosso G."/>
            <person name="Karlsson M."/>
            <person name="Shevchenko A."/>
            <person name="Choi S.R."/>
            <person name="Kim H.G."/>
            <person name="Park J.Y."/>
            <person name="Lim Y.P."/>
            <person name="Ludwig-Muller J."/>
            <person name="Dixelius C."/>
        </authorList>
    </citation>
    <scope>NUCLEOTIDE SEQUENCE</scope>
    <source>
        <tissue evidence="3">Potato root galls</tissue>
    </source>
</reference>
<name>A0A0H5RD37_9EUKA</name>
<dbReference type="GO" id="GO:0006888">
    <property type="term" value="P:endoplasmic reticulum to Golgi vesicle-mediated transport"/>
    <property type="evidence" value="ECO:0007669"/>
    <property type="project" value="TreeGrafter"/>
</dbReference>
<dbReference type="AlphaFoldDB" id="A0A0H5RD37"/>
<evidence type="ECO:0000256" key="1">
    <source>
        <dbReference type="PROSITE-ProRule" id="PRU00290"/>
    </source>
</evidence>
<dbReference type="EMBL" id="HACM01011224">
    <property type="protein sequence ID" value="CRZ11666.1"/>
    <property type="molecule type" value="Transcribed_RNA"/>
</dbReference>
<dbReference type="PROSITE" id="PS50892">
    <property type="entry name" value="V_SNARE"/>
    <property type="match status" value="1"/>
</dbReference>
<evidence type="ECO:0000259" key="2">
    <source>
        <dbReference type="PROSITE" id="PS50892"/>
    </source>
</evidence>
<dbReference type="PANTHER" id="PTHR45806">
    <property type="entry name" value="SYNAPTOBREVIN HOMOLOG YKT6"/>
    <property type="match status" value="1"/>
</dbReference>
<dbReference type="SUPFAM" id="SSF58038">
    <property type="entry name" value="SNARE fusion complex"/>
    <property type="match status" value="1"/>
</dbReference>
<proteinExistence type="predicted"/>
<dbReference type="Pfam" id="PF00957">
    <property type="entry name" value="Synaptobrevin"/>
    <property type="match status" value="1"/>
</dbReference>
<sequence length="101" mass="11634">MKSMVAENPTGWQQATDDMNLTFKNMVEDFQRFQDPIEADKLAQVQKNLDEVKTVMHKNIEEILKRGETIDSLMAKSEDLSGMSVAFYKTAKKNNQCCSYY</sequence>
<keyword evidence="1" id="KW-0175">Coiled coil</keyword>
<organism evidence="3">
    <name type="scientific">Spongospora subterranea</name>
    <dbReference type="NCBI Taxonomy" id="70186"/>
    <lineage>
        <taxon>Eukaryota</taxon>
        <taxon>Sar</taxon>
        <taxon>Rhizaria</taxon>
        <taxon>Endomyxa</taxon>
        <taxon>Phytomyxea</taxon>
        <taxon>Plasmodiophorida</taxon>
        <taxon>Plasmodiophoridae</taxon>
        <taxon>Spongospora</taxon>
    </lineage>
</organism>